<proteinExistence type="predicted"/>
<evidence type="ECO:0000259" key="1">
    <source>
        <dbReference type="Pfam" id="PF06985"/>
    </source>
</evidence>
<keyword evidence="3" id="KW-1185">Reference proteome</keyword>
<dbReference type="PANTHER" id="PTHR33112:SF16">
    <property type="entry name" value="HETEROKARYON INCOMPATIBILITY DOMAIN-CONTAINING PROTEIN"/>
    <property type="match status" value="1"/>
</dbReference>
<name>A0ABR3XME9_9PEZI</name>
<dbReference type="Pfam" id="PF06985">
    <property type="entry name" value="HET"/>
    <property type="match status" value="1"/>
</dbReference>
<dbReference type="EMBL" id="JAZHXJ010000072">
    <property type="protein sequence ID" value="KAL1876869.1"/>
    <property type="molecule type" value="Genomic_DNA"/>
</dbReference>
<evidence type="ECO:0000313" key="3">
    <source>
        <dbReference type="Proteomes" id="UP001586593"/>
    </source>
</evidence>
<organism evidence="2 3">
    <name type="scientific">Phialemonium thermophilum</name>
    <dbReference type="NCBI Taxonomy" id="223376"/>
    <lineage>
        <taxon>Eukaryota</taxon>
        <taxon>Fungi</taxon>
        <taxon>Dikarya</taxon>
        <taxon>Ascomycota</taxon>
        <taxon>Pezizomycotina</taxon>
        <taxon>Sordariomycetes</taxon>
        <taxon>Sordariomycetidae</taxon>
        <taxon>Cephalothecales</taxon>
        <taxon>Cephalothecaceae</taxon>
        <taxon>Phialemonium</taxon>
    </lineage>
</organism>
<gene>
    <name evidence="2" type="ORF">VTK73DRAFT_9099</name>
</gene>
<protein>
    <recommendedName>
        <fullName evidence="1">Heterokaryon incompatibility domain-containing protein</fullName>
    </recommendedName>
</protein>
<comment type="caution">
    <text evidence="2">The sequence shown here is derived from an EMBL/GenBank/DDBJ whole genome shotgun (WGS) entry which is preliminary data.</text>
</comment>
<sequence>MRLARHWLSTCRNGHHCGKDHDMAPLLPTRTVEVNPEDGGPPRLHISAAGERACYVTLSYCWGDQNKIAFLKTKRNNLAQHVQALPGNMHKTLQDAIQATKDLGFRYLWIDALCIIQDDPLGTGKEIGKMGDIYRSTSLTLAAANGQDVTAGLFVPRSSLLHRPCFLTLDITGRRHRAFIYRFPFESIIALETRLWVLQEQILSPRTLVFRTDHMEWRCSDGSIHESIPSGHISKRPHTNIDELQSFVAQSRSGSQRMFPFNEWYRAVSALSTRRATYITDQLPALAGVASVLEDVCGLQDRKRYVAGLWVDDIYAGLVWVRKRISSISGNVARMDAASSFIAPTWSWAAKPVGLVTFFATSLDDTARKLRVFRRLATIERIHCEPEMPLVNPFGKVKPGAYLRVRGKLKTAVIGHPTLEYHFELDLRALYARGNEPIAGIFDVTADSMSPRIVGLVTFDCAEDRNTLTEVQVMPFLRFPDNDSSWESPCSMICLALVGSGNQYRRVGIIGVFREPRIISRDPEVDKPVAIVDNSPGNIYWDDNVWDGIGESVIQIY</sequence>
<reference evidence="2 3" key="1">
    <citation type="journal article" date="2024" name="Commun. Biol.">
        <title>Comparative genomic analysis of thermophilic fungi reveals convergent evolutionary adaptations and gene losses.</title>
        <authorList>
            <person name="Steindorff A.S."/>
            <person name="Aguilar-Pontes M.V."/>
            <person name="Robinson A.J."/>
            <person name="Andreopoulos B."/>
            <person name="LaButti K."/>
            <person name="Kuo A."/>
            <person name="Mondo S."/>
            <person name="Riley R."/>
            <person name="Otillar R."/>
            <person name="Haridas S."/>
            <person name="Lipzen A."/>
            <person name="Grimwood J."/>
            <person name="Schmutz J."/>
            <person name="Clum A."/>
            <person name="Reid I.D."/>
            <person name="Moisan M.C."/>
            <person name="Butler G."/>
            <person name="Nguyen T.T.M."/>
            <person name="Dewar K."/>
            <person name="Conant G."/>
            <person name="Drula E."/>
            <person name="Henrissat B."/>
            <person name="Hansel C."/>
            <person name="Singer S."/>
            <person name="Hutchinson M.I."/>
            <person name="de Vries R.P."/>
            <person name="Natvig D.O."/>
            <person name="Powell A.J."/>
            <person name="Tsang A."/>
            <person name="Grigoriev I.V."/>
        </authorList>
    </citation>
    <scope>NUCLEOTIDE SEQUENCE [LARGE SCALE GENOMIC DNA]</scope>
    <source>
        <strain evidence="2 3">ATCC 24622</strain>
    </source>
</reference>
<dbReference type="PANTHER" id="PTHR33112">
    <property type="entry name" value="DOMAIN PROTEIN, PUTATIVE-RELATED"/>
    <property type="match status" value="1"/>
</dbReference>
<evidence type="ECO:0000313" key="2">
    <source>
        <dbReference type="EMBL" id="KAL1876869.1"/>
    </source>
</evidence>
<feature type="domain" description="Heterokaryon incompatibility" evidence="1">
    <location>
        <begin position="55"/>
        <end position="200"/>
    </location>
</feature>
<dbReference type="Proteomes" id="UP001586593">
    <property type="component" value="Unassembled WGS sequence"/>
</dbReference>
<accession>A0ABR3XME9</accession>
<dbReference type="InterPro" id="IPR010730">
    <property type="entry name" value="HET"/>
</dbReference>